<feature type="region of interest" description="Disordered" evidence="1">
    <location>
        <begin position="1"/>
        <end position="34"/>
    </location>
</feature>
<dbReference type="EMBL" id="ML769450">
    <property type="protein sequence ID" value="KAE9401112.1"/>
    <property type="molecule type" value="Genomic_DNA"/>
</dbReference>
<keyword evidence="3" id="KW-1185">Reference proteome</keyword>
<dbReference type="AlphaFoldDB" id="A0A6A4HQ15"/>
<feature type="compositionally biased region" description="Polar residues" evidence="1">
    <location>
        <begin position="1"/>
        <end position="16"/>
    </location>
</feature>
<evidence type="ECO:0000313" key="2">
    <source>
        <dbReference type="EMBL" id="KAE9401112.1"/>
    </source>
</evidence>
<dbReference type="Proteomes" id="UP000799118">
    <property type="component" value="Unassembled WGS sequence"/>
</dbReference>
<reference evidence="2" key="1">
    <citation type="journal article" date="2019" name="Environ. Microbiol.">
        <title>Fungal ecological strategies reflected in gene transcription - a case study of two litter decomposers.</title>
        <authorList>
            <person name="Barbi F."/>
            <person name="Kohler A."/>
            <person name="Barry K."/>
            <person name="Baskaran P."/>
            <person name="Daum C."/>
            <person name="Fauchery L."/>
            <person name="Ihrmark K."/>
            <person name="Kuo A."/>
            <person name="LaButti K."/>
            <person name="Lipzen A."/>
            <person name="Morin E."/>
            <person name="Grigoriev I.V."/>
            <person name="Henrissat B."/>
            <person name="Lindahl B."/>
            <person name="Martin F."/>
        </authorList>
    </citation>
    <scope>NUCLEOTIDE SEQUENCE</scope>
    <source>
        <strain evidence="2">JB14</strain>
    </source>
</reference>
<sequence length="179" mass="19690">MPSSTNPHLIASSRTATAPYPPTIAGSSDTDDKVKKTCGCCRKVKSQAPKEIPPHPNREEFQVLKEKAEAGTKTTVGIPCGTEQSFRMFCLQRARIPATGGGLWPRALRQVHSDKERRSSAIQKADFVHCGNCGCYIVCEPMPCYPVQEYVLALAEAQSTAVPDQISNVWKCRSRPRQN</sequence>
<gene>
    <name evidence="2" type="ORF">BT96DRAFT_992470</name>
</gene>
<protein>
    <submittedName>
        <fullName evidence="2">Uncharacterized protein</fullName>
    </submittedName>
</protein>
<evidence type="ECO:0000313" key="3">
    <source>
        <dbReference type="Proteomes" id="UP000799118"/>
    </source>
</evidence>
<proteinExistence type="predicted"/>
<evidence type="ECO:0000256" key="1">
    <source>
        <dbReference type="SAM" id="MobiDB-lite"/>
    </source>
</evidence>
<accession>A0A6A4HQ15</accession>
<organism evidence="2 3">
    <name type="scientific">Gymnopus androsaceus JB14</name>
    <dbReference type="NCBI Taxonomy" id="1447944"/>
    <lineage>
        <taxon>Eukaryota</taxon>
        <taxon>Fungi</taxon>
        <taxon>Dikarya</taxon>
        <taxon>Basidiomycota</taxon>
        <taxon>Agaricomycotina</taxon>
        <taxon>Agaricomycetes</taxon>
        <taxon>Agaricomycetidae</taxon>
        <taxon>Agaricales</taxon>
        <taxon>Marasmiineae</taxon>
        <taxon>Omphalotaceae</taxon>
        <taxon>Gymnopus</taxon>
    </lineage>
</organism>
<name>A0A6A4HQ15_9AGAR</name>